<accession>A0A8G2CM45</accession>
<dbReference type="Gene3D" id="1.10.150.250">
    <property type="entry name" value="Flavinator of succinate dehydrogenase"/>
    <property type="match status" value="1"/>
</dbReference>
<evidence type="ECO:0000256" key="1">
    <source>
        <dbReference type="ARBA" id="ARBA00008571"/>
    </source>
</evidence>
<comment type="similarity">
    <text evidence="1">Belongs to the SdhE FAD assembly factor family.</text>
</comment>
<dbReference type="PANTHER" id="PTHR12469">
    <property type="entry name" value="PROTEIN EMI5 HOMOLOG, MITOCHONDRIAL"/>
    <property type="match status" value="1"/>
</dbReference>
<dbReference type="OrthoDB" id="9807264at2"/>
<dbReference type="PANTHER" id="PTHR12469:SF2">
    <property type="entry name" value="SUCCINATE DEHYDROGENASE ASSEMBLY FACTOR 2, MITOCHONDRIAL"/>
    <property type="match status" value="1"/>
</dbReference>
<dbReference type="AlphaFoldDB" id="A0A8G2CM45"/>
<organism evidence="4 5">
    <name type="scientific">Acidiphilium rubrum</name>
    <dbReference type="NCBI Taxonomy" id="526"/>
    <lineage>
        <taxon>Bacteria</taxon>
        <taxon>Pseudomonadati</taxon>
        <taxon>Pseudomonadota</taxon>
        <taxon>Alphaproteobacteria</taxon>
        <taxon>Acetobacterales</taxon>
        <taxon>Acidocellaceae</taxon>
        <taxon>Acidiphilium</taxon>
    </lineage>
</organism>
<evidence type="ECO:0000313" key="4">
    <source>
        <dbReference type="EMBL" id="SIR16116.1"/>
    </source>
</evidence>
<dbReference type="SUPFAM" id="SSF109910">
    <property type="entry name" value="YgfY-like"/>
    <property type="match status" value="1"/>
</dbReference>
<proteinExistence type="inferred from homology"/>
<protein>
    <recommendedName>
        <fullName evidence="2">FAD assembly factor SdhE</fullName>
    </recommendedName>
</protein>
<dbReference type="InterPro" id="IPR005631">
    <property type="entry name" value="SDH"/>
</dbReference>
<dbReference type="Pfam" id="PF03937">
    <property type="entry name" value="Sdh5"/>
    <property type="match status" value="1"/>
</dbReference>
<evidence type="ECO:0000313" key="5">
    <source>
        <dbReference type="Proteomes" id="UP000186308"/>
    </source>
</evidence>
<gene>
    <name evidence="4" type="ORF">SAMN05421828_11741</name>
</gene>
<dbReference type="Proteomes" id="UP000186308">
    <property type="component" value="Unassembled WGS sequence"/>
</dbReference>
<keyword evidence="5" id="KW-1185">Reference proteome</keyword>
<dbReference type="RefSeq" id="WP_029312219.1">
    <property type="nucleotide sequence ID" value="NZ_FTNE01000017.1"/>
</dbReference>
<comment type="caution">
    <text evidence="4">The sequence shown here is derived from an EMBL/GenBank/DDBJ whole genome shotgun (WGS) entry which is preliminary data.</text>
</comment>
<evidence type="ECO:0000256" key="3">
    <source>
        <dbReference type="ARBA" id="ARBA00023186"/>
    </source>
</evidence>
<dbReference type="InterPro" id="IPR036714">
    <property type="entry name" value="SDH_sf"/>
</dbReference>
<keyword evidence="3" id="KW-0143">Chaperone</keyword>
<reference evidence="4 5" key="1">
    <citation type="submission" date="2017-01" db="EMBL/GenBank/DDBJ databases">
        <authorList>
            <person name="Varghese N."/>
            <person name="Submissions S."/>
        </authorList>
    </citation>
    <scope>NUCLEOTIDE SEQUENCE [LARGE SCALE GENOMIC DNA]</scope>
    <source>
        <strain evidence="4 5">ATCC 35905</strain>
    </source>
</reference>
<dbReference type="EMBL" id="FTNE01000017">
    <property type="protein sequence ID" value="SIR16116.1"/>
    <property type="molecule type" value="Genomic_DNA"/>
</dbReference>
<name>A0A8G2CM45_ACIRU</name>
<evidence type="ECO:0000256" key="2">
    <source>
        <dbReference type="ARBA" id="ARBA00019418"/>
    </source>
</evidence>
<dbReference type="GO" id="GO:0006099">
    <property type="term" value="P:tricarboxylic acid cycle"/>
    <property type="evidence" value="ECO:0007669"/>
    <property type="project" value="TreeGrafter"/>
</dbReference>
<sequence>MHTDPTDALLQRRRRLLYRATHRGTYENDLMIGGYAHKHIATMDEVSLDEFEAVMEHPDAELADWLTGRLPIPDDVDTPMLRSIRDQAAEVAQAKQGR</sequence>